<evidence type="ECO:0000256" key="3">
    <source>
        <dbReference type="ARBA" id="ARBA00013165"/>
    </source>
</evidence>
<evidence type="ECO:0000259" key="15">
    <source>
        <dbReference type="Pfam" id="PF08264"/>
    </source>
</evidence>
<comment type="subcellular location">
    <subcellularLocation>
        <location evidence="1">Cytoplasm</location>
    </subcellularLocation>
</comment>
<dbReference type="OrthoDB" id="1706657at2759"/>
<organism evidence="16 17">
    <name type="scientific">Aspergillus sclerotiicarbonarius (strain CBS 121057 / IBT 28362)</name>
    <dbReference type="NCBI Taxonomy" id="1448318"/>
    <lineage>
        <taxon>Eukaryota</taxon>
        <taxon>Fungi</taxon>
        <taxon>Dikarya</taxon>
        <taxon>Ascomycota</taxon>
        <taxon>Pezizomycotina</taxon>
        <taxon>Eurotiomycetes</taxon>
        <taxon>Eurotiomycetidae</taxon>
        <taxon>Eurotiales</taxon>
        <taxon>Aspergillaceae</taxon>
        <taxon>Aspergillus</taxon>
        <taxon>Aspergillus subgen. Circumdati</taxon>
    </lineage>
</organism>
<evidence type="ECO:0000256" key="13">
    <source>
        <dbReference type="RuleBase" id="RU363035"/>
    </source>
</evidence>
<dbReference type="EMBL" id="KZ826346">
    <property type="protein sequence ID" value="PYI06816.1"/>
    <property type="molecule type" value="Genomic_DNA"/>
</dbReference>
<dbReference type="InterPro" id="IPR014729">
    <property type="entry name" value="Rossmann-like_a/b/a_fold"/>
</dbReference>
<dbReference type="SUPFAM" id="SSF47323">
    <property type="entry name" value="Anticodon-binding domain of a subclass of class I aminoacyl-tRNA synthetases"/>
    <property type="match status" value="1"/>
</dbReference>
<dbReference type="GO" id="GO:0005737">
    <property type="term" value="C:cytoplasm"/>
    <property type="evidence" value="ECO:0007669"/>
    <property type="project" value="UniProtKB-SubCell"/>
</dbReference>
<dbReference type="CDD" id="cd07961">
    <property type="entry name" value="Anticodon_Ia_Ile_ABEc"/>
    <property type="match status" value="1"/>
</dbReference>
<dbReference type="EC" id="6.1.1.5" evidence="3"/>
<keyword evidence="7 13" id="KW-0067">ATP-binding</keyword>
<accession>A0A319E9W4</accession>
<keyword evidence="8 13" id="KW-0648">Protein biosynthesis</keyword>
<sequence length="1077" mass="124220">MSIDFPHEEEVILQRWREIDAFRRQVELSEGRKPYTFYDGPPFATGLPHYGHLLASTIKDIIPRYWSMKGHYVERRFGWDTHGVPIEYEIDKKLGMSGLEAVEKIGIEKYNEECRAIVMRFASEWRQTIERLGRWIDFDNDYKTMNVGFMESVWWVFKQLFDKDLVYRGYRVMPYSTALNTPLSNFEAQQNYKDVQDPAVVVTFPLVEDPETSLLAWTTTPWTLPSNIALAVNPTFEYIKILDEASGKHYILLESLLRTLYRDPKKAKFKIVDRFKGATMKDWKYKPLFDYFYEEFKDHGFRVLNAEYVTAEDGTGIVHQAPAFGEDDYRVGMEGGVISESRLPPNPVDEQGCYTAEVKDFEGQHVKAADRGIIKHLKAAGRLVVDSQITHSYPFCWRSDTPLIYRAVPAWFVKIGPIIPQMLQGIDDSHWVPSFVKERRFSSWIQNARDWNISRNRFWGTPLPLWVSDDYKEIVAVGSAEELKQLSGYEGELTDLHRDKVDNITIPSKQGKGVLRRVSEVFDCWFESGSMPYASQHYPFENKEQFEKSFPGDFIAEGLDQTRGWFYTLTVLGTHLFGTLPFKNCVVNGIVLAEDGKKMSKRLKNYPDPSLVMDRYGSDALRLYLINSPVVRAEPLRFKEAGVKEIVAKVLLPLWNSYKFFEGQAALFKKTQGFDYTFDPKAEATNTNVMDRWILASCQSLLKFVNEEMAGYRLYTVVPRLLELIDNTTNWYIRFNRRRLKGENGVDDTLHALNTLFEVIYTLVRGLAPFTPFLTDTIYLKLLPHIPEALRSEDSRSVHFLPFPEVREELFDEVVERRVSRMQKVIDLARISRERRNIGLKTPLKTLVVIHQDQQYLDDVKSLQSYILEELNILELVLTSDEAKYNVQYSVTADWPTLGKKLKKEVQKVKKALPSLTSEDVKKFVADKKMLVDGIELVEGDLVVKRGLKEDSSSANMEPNTDNDALTILDANLYPELAEQGLGREIINRLQRLRKKAGLVPTDDVKMEYAVLSDPEDVGISKAFETQAQAIEKVVRRPLDRYELVDGQLPSGDEPAMIIQEEQEVQKATFLLRLLKL</sequence>
<dbReference type="PANTHER" id="PTHR42780:SF1">
    <property type="entry name" value="ISOLEUCINE--TRNA LIGASE, CYTOPLASMIC"/>
    <property type="match status" value="1"/>
</dbReference>
<dbReference type="HAMAP" id="MF_02003">
    <property type="entry name" value="Ile_tRNA_synth_type2"/>
    <property type="match status" value="1"/>
</dbReference>
<dbReference type="InterPro" id="IPR023586">
    <property type="entry name" value="Ile-tRNA-ligase_type2"/>
</dbReference>
<evidence type="ECO:0000256" key="6">
    <source>
        <dbReference type="ARBA" id="ARBA00022741"/>
    </source>
</evidence>
<dbReference type="SUPFAM" id="SSF50677">
    <property type="entry name" value="ValRS/IleRS/LeuRS editing domain"/>
    <property type="match status" value="1"/>
</dbReference>
<feature type="domain" description="Methionyl/Valyl/Leucyl/Isoleucyl-tRNA synthetase anticodon-binding" evidence="15">
    <location>
        <begin position="691"/>
        <end position="846"/>
    </location>
</feature>
<reference evidence="16 17" key="1">
    <citation type="submission" date="2018-02" db="EMBL/GenBank/DDBJ databases">
        <title>The genomes of Aspergillus section Nigri reveals drivers in fungal speciation.</title>
        <authorList>
            <consortium name="DOE Joint Genome Institute"/>
            <person name="Vesth T.C."/>
            <person name="Nybo J."/>
            <person name="Theobald S."/>
            <person name="Brandl J."/>
            <person name="Frisvad J.C."/>
            <person name="Nielsen K.F."/>
            <person name="Lyhne E.K."/>
            <person name="Kogle M.E."/>
            <person name="Kuo A."/>
            <person name="Riley R."/>
            <person name="Clum A."/>
            <person name="Nolan M."/>
            <person name="Lipzen A."/>
            <person name="Salamov A."/>
            <person name="Henrissat B."/>
            <person name="Wiebenga A."/>
            <person name="De vries R.P."/>
            <person name="Grigoriev I.V."/>
            <person name="Mortensen U.H."/>
            <person name="Andersen M.R."/>
            <person name="Baker S.E."/>
        </authorList>
    </citation>
    <scope>NUCLEOTIDE SEQUENCE [LARGE SCALE GENOMIC DNA]</scope>
    <source>
        <strain evidence="16 17">CBS 121057</strain>
    </source>
</reference>
<evidence type="ECO:0000256" key="9">
    <source>
        <dbReference type="ARBA" id="ARBA00023146"/>
    </source>
</evidence>
<evidence type="ECO:0000256" key="10">
    <source>
        <dbReference type="ARBA" id="ARBA00032665"/>
    </source>
</evidence>
<keyword evidence="5 13" id="KW-0436">Ligase</keyword>
<evidence type="ECO:0000256" key="5">
    <source>
        <dbReference type="ARBA" id="ARBA00022598"/>
    </source>
</evidence>
<evidence type="ECO:0000256" key="2">
    <source>
        <dbReference type="ARBA" id="ARBA00005594"/>
    </source>
</evidence>
<dbReference type="Gene3D" id="1.10.730.10">
    <property type="entry name" value="Isoleucyl-tRNA Synthetase, Domain 1"/>
    <property type="match status" value="1"/>
</dbReference>
<dbReference type="VEuPathDB" id="FungiDB:BO78DRAFT_469537"/>
<dbReference type="GO" id="GO:0004822">
    <property type="term" value="F:isoleucine-tRNA ligase activity"/>
    <property type="evidence" value="ECO:0007669"/>
    <property type="project" value="UniProtKB-EC"/>
</dbReference>
<dbReference type="GO" id="GO:0005524">
    <property type="term" value="F:ATP binding"/>
    <property type="evidence" value="ECO:0007669"/>
    <property type="project" value="UniProtKB-KW"/>
</dbReference>
<proteinExistence type="inferred from homology"/>
<dbReference type="InterPro" id="IPR013155">
    <property type="entry name" value="M/V/L/I-tRNA-synth_anticd-bd"/>
</dbReference>
<keyword evidence="17" id="KW-1185">Reference proteome</keyword>
<evidence type="ECO:0000256" key="8">
    <source>
        <dbReference type="ARBA" id="ARBA00022917"/>
    </source>
</evidence>
<evidence type="ECO:0000259" key="14">
    <source>
        <dbReference type="Pfam" id="PF00133"/>
    </source>
</evidence>
<evidence type="ECO:0000256" key="4">
    <source>
        <dbReference type="ARBA" id="ARBA00022490"/>
    </source>
</evidence>
<protein>
    <recommendedName>
        <fullName evidence="12">Isoleucine--tRNA ligase, cytoplasmic</fullName>
        <ecNumber evidence="3">6.1.1.5</ecNumber>
    </recommendedName>
    <alternativeName>
        <fullName evidence="10">Isoleucyl-tRNA synthetase</fullName>
    </alternativeName>
</protein>
<comment type="similarity">
    <text evidence="2 13">Belongs to the class-I aminoacyl-tRNA synthetase family.</text>
</comment>
<dbReference type="InterPro" id="IPR009008">
    <property type="entry name" value="Val/Leu/Ile-tRNA-synth_edit"/>
</dbReference>
<dbReference type="Proteomes" id="UP000248423">
    <property type="component" value="Unassembled WGS sequence"/>
</dbReference>
<evidence type="ECO:0000256" key="7">
    <source>
        <dbReference type="ARBA" id="ARBA00022840"/>
    </source>
</evidence>
<keyword evidence="6 13" id="KW-0547">Nucleotide-binding</keyword>
<dbReference type="InterPro" id="IPR033709">
    <property type="entry name" value="Anticodon_Ile_ABEc"/>
</dbReference>
<dbReference type="InterPro" id="IPR002301">
    <property type="entry name" value="Ile-tRNA-ligase"/>
</dbReference>
<dbReference type="Gene3D" id="3.40.50.620">
    <property type="entry name" value="HUPs"/>
    <property type="match status" value="2"/>
</dbReference>
<keyword evidence="4" id="KW-0963">Cytoplasm</keyword>
<dbReference type="AlphaFoldDB" id="A0A319E9W4"/>
<dbReference type="NCBIfam" id="TIGR00392">
    <property type="entry name" value="ileS"/>
    <property type="match status" value="1"/>
</dbReference>
<dbReference type="Pfam" id="PF08264">
    <property type="entry name" value="Anticodon_1"/>
    <property type="match status" value="1"/>
</dbReference>
<evidence type="ECO:0000256" key="11">
    <source>
        <dbReference type="ARBA" id="ARBA00048359"/>
    </source>
</evidence>
<dbReference type="InterPro" id="IPR001412">
    <property type="entry name" value="aa-tRNA-synth_I_CS"/>
</dbReference>
<comment type="catalytic activity">
    <reaction evidence="11">
        <text>tRNA(Ile) + L-isoleucine + ATP = L-isoleucyl-tRNA(Ile) + AMP + diphosphate</text>
        <dbReference type="Rhea" id="RHEA:11060"/>
        <dbReference type="Rhea" id="RHEA-COMP:9666"/>
        <dbReference type="Rhea" id="RHEA-COMP:9695"/>
        <dbReference type="ChEBI" id="CHEBI:30616"/>
        <dbReference type="ChEBI" id="CHEBI:33019"/>
        <dbReference type="ChEBI" id="CHEBI:58045"/>
        <dbReference type="ChEBI" id="CHEBI:78442"/>
        <dbReference type="ChEBI" id="CHEBI:78528"/>
        <dbReference type="ChEBI" id="CHEBI:456215"/>
        <dbReference type="EC" id="6.1.1.5"/>
    </reaction>
</comment>
<dbReference type="GO" id="GO:0000049">
    <property type="term" value="F:tRNA binding"/>
    <property type="evidence" value="ECO:0007669"/>
    <property type="project" value="InterPro"/>
</dbReference>
<dbReference type="SUPFAM" id="SSF52374">
    <property type="entry name" value="Nucleotidylyl transferase"/>
    <property type="match status" value="1"/>
</dbReference>
<dbReference type="FunFam" id="3.40.50.620:FF:000023">
    <property type="entry name" value="Isoleucyl-tRNA synthetase,cytoplasmic"/>
    <property type="match status" value="1"/>
</dbReference>
<dbReference type="FunFam" id="3.40.50.620:FF:000050">
    <property type="entry name" value="Isoleucyl-tRNA synthetase,cytoplasmic"/>
    <property type="match status" value="1"/>
</dbReference>
<gene>
    <name evidence="16" type="ORF">BO78DRAFT_469537</name>
</gene>
<feature type="domain" description="Aminoacyl-tRNA synthetase class Ia" evidence="14">
    <location>
        <begin position="12"/>
        <end position="634"/>
    </location>
</feature>
<evidence type="ECO:0000256" key="12">
    <source>
        <dbReference type="ARBA" id="ARBA00069879"/>
    </source>
</evidence>
<dbReference type="FunFam" id="1.10.730.10:FF:000004">
    <property type="entry name" value="Isoleucyl-tRNA synthetase, cytoplasmic"/>
    <property type="match status" value="1"/>
</dbReference>
<dbReference type="InterPro" id="IPR009080">
    <property type="entry name" value="tRNAsynth_Ia_anticodon-bd"/>
</dbReference>
<dbReference type="CDD" id="cd00818">
    <property type="entry name" value="IleRS_core"/>
    <property type="match status" value="1"/>
</dbReference>
<dbReference type="PANTHER" id="PTHR42780">
    <property type="entry name" value="SOLEUCYL-TRNA SYNTHETASE"/>
    <property type="match status" value="1"/>
</dbReference>
<dbReference type="STRING" id="1448318.A0A319E9W4"/>
<dbReference type="InterPro" id="IPR002300">
    <property type="entry name" value="aa-tRNA-synth_Ia"/>
</dbReference>
<dbReference type="Pfam" id="PF19302">
    <property type="entry name" value="DUF5915"/>
    <property type="match status" value="1"/>
</dbReference>
<keyword evidence="9 13" id="KW-0030">Aminoacyl-tRNA synthetase</keyword>
<name>A0A319E9W4_ASPSB</name>
<dbReference type="PROSITE" id="PS00178">
    <property type="entry name" value="AA_TRNA_LIGASE_I"/>
    <property type="match status" value="1"/>
</dbReference>
<evidence type="ECO:0000256" key="1">
    <source>
        <dbReference type="ARBA" id="ARBA00004496"/>
    </source>
</evidence>
<evidence type="ECO:0000313" key="17">
    <source>
        <dbReference type="Proteomes" id="UP000248423"/>
    </source>
</evidence>
<evidence type="ECO:0000313" key="16">
    <source>
        <dbReference type="EMBL" id="PYI06816.1"/>
    </source>
</evidence>
<dbReference type="PRINTS" id="PR00984">
    <property type="entry name" value="TRNASYNTHILE"/>
</dbReference>
<dbReference type="GO" id="GO:0006428">
    <property type="term" value="P:isoleucyl-tRNA aminoacylation"/>
    <property type="evidence" value="ECO:0007669"/>
    <property type="project" value="InterPro"/>
</dbReference>
<dbReference type="GO" id="GO:0002161">
    <property type="term" value="F:aminoacyl-tRNA deacylase activity"/>
    <property type="evidence" value="ECO:0007669"/>
    <property type="project" value="InterPro"/>
</dbReference>
<dbReference type="Pfam" id="PF00133">
    <property type="entry name" value="tRNA-synt_1"/>
    <property type="match status" value="1"/>
</dbReference>